<dbReference type="GO" id="GO:0030973">
    <property type="term" value="F:molybdate ion binding"/>
    <property type="evidence" value="ECO:0007669"/>
    <property type="project" value="InterPro"/>
</dbReference>
<dbReference type="InterPro" id="IPR005950">
    <property type="entry name" value="ModA"/>
</dbReference>
<sequence length="272" mass="28635">MRRPPIVALLLAFSLVWLLSACAGVSAGQDLPAVAPAASPPAGDELLVAAAADLQFAFTELGERFQAETGQPVTFVFGSTGNLTAQIENGAPFDILAAANVAYIDRLDAQGLILPETRQLYAQGRIVLAVNREAGVEATTLTDLLDPAISRVAIANPAHAPYGVAAQEALQSAGLWEALQPKLVLGENVRQALQFIQTGDAQAGIVALSIAQVPEVTYTLLPAELHNPLNQALAVIKSSRHPEAARAFIEFVNGPVGRPVMKKYGFLLPGEF</sequence>
<feature type="binding site" evidence="5">
    <location>
        <position position="189"/>
    </location>
    <ligand>
        <name>molybdate</name>
        <dbReference type="ChEBI" id="CHEBI:36264"/>
    </ligand>
</feature>
<reference evidence="7 8" key="1">
    <citation type="submission" date="2019-06" db="EMBL/GenBank/DDBJ databases">
        <title>Genome sequence of Litorilinea aerophila BAA-2444.</title>
        <authorList>
            <person name="Maclea K.S."/>
            <person name="Maurais E.G."/>
            <person name="Iannazzi L.C."/>
        </authorList>
    </citation>
    <scope>NUCLEOTIDE SEQUENCE [LARGE SCALE GENOMIC DNA]</scope>
    <source>
        <strain evidence="7 8">ATCC BAA-2444</strain>
    </source>
</reference>
<dbReference type="OrthoDB" id="9785015at2"/>
<dbReference type="PANTHER" id="PTHR30632:SF14">
    <property type="entry name" value="TUNGSTATE_MOLYBDATE_CHROMATE-BINDING PROTEIN MODA"/>
    <property type="match status" value="1"/>
</dbReference>
<keyword evidence="4 6" id="KW-0732">Signal</keyword>
<dbReference type="SUPFAM" id="SSF53850">
    <property type="entry name" value="Periplasmic binding protein-like II"/>
    <property type="match status" value="1"/>
</dbReference>
<keyword evidence="3 5" id="KW-0479">Metal-binding</keyword>
<dbReference type="FunFam" id="3.40.190.10:FF:000035">
    <property type="entry name" value="Molybdate ABC transporter substrate-binding protein"/>
    <property type="match status" value="1"/>
</dbReference>
<dbReference type="GO" id="GO:0046872">
    <property type="term" value="F:metal ion binding"/>
    <property type="evidence" value="ECO:0007669"/>
    <property type="project" value="UniProtKB-KW"/>
</dbReference>
<evidence type="ECO:0000256" key="4">
    <source>
        <dbReference type="ARBA" id="ARBA00022729"/>
    </source>
</evidence>
<keyword evidence="2 5" id="KW-0500">Molybdenum</keyword>
<feature type="chain" id="PRO_5023105563" evidence="6">
    <location>
        <begin position="24"/>
        <end position="272"/>
    </location>
</feature>
<accession>A0A540V9R3</accession>
<dbReference type="PIRSF" id="PIRSF004846">
    <property type="entry name" value="ModA"/>
    <property type="match status" value="1"/>
</dbReference>
<evidence type="ECO:0000313" key="7">
    <source>
        <dbReference type="EMBL" id="TQE93488.1"/>
    </source>
</evidence>
<feature type="signal peptide" evidence="6">
    <location>
        <begin position="1"/>
        <end position="23"/>
    </location>
</feature>
<evidence type="ECO:0000256" key="1">
    <source>
        <dbReference type="ARBA" id="ARBA00009175"/>
    </source>
</evidence>
<feature type="binding site" evidence="5">
    <location>
        <position position="80"/>
    </location>
    <ligand>
        <name>molybdate</name>
        <dbReference type="ChEBI" id="CHEBI:36264"/>
    </ligand>
</feature>
<evidence type="ECO:0000256" key="3">
    <source>
        <dbReference type="ARBA" id="ARBA00022723"/>
    </source>
</evidence>
<evidence type="ECO:0000256" key="6">
    <source>
        <dbReference type="SAM" id="SignalP"/>
    </source>
</evidence>
<dbReference type="InterPro" id="IPR044084">
    <property type="entry name" value="AvModA-like_subst-bd"/>
</dbReference>
<dbReference type="GO" id="GO:0015689">
    <property type="term" value="P:molybdate ion transport"/>
    <property type="evidence" value="ECO:0007669"/>
    <property type="project" value="InterPro"/>
</dbReference>
<dbReference type="CDD" id="cd13539">
    <property type="entry name" value="PBP2_AvModA"/>
    <property type="match status" value="1"/>
</dbReference>
<dbReference type="AlphaFoldDB" id="A0A540V9R3"/>
<comment type="caution">
    <text evidence="7">The sequence shown here is derived from an EMBL/GenBank/DDBJ whole genome shotgun (WGS) entry which is preliminary data.</text>
</comment>
<dbReference type="Gene3D" id="3.40.190.10">
    <property type="entry name" value="Periplasmic binding protein-like II"/>
    <property type="match status" value="2"/>
</dbReference>
<dbReference type="PANTHER" id="PTHR30632">
    <property type="entry name" value="MOLYBDATE-BINDING PERIPLASMIC PROTEIN"/>
    <property type="match status" value="1"/>
</dbReference>
<dbReference type="InterPro" id="IPR050682">
    <property type="entry name" value="ModA/WtpA"/>
</dbReference>
<dbReference type="InParanoid" id="A0A540V9R3"/>
<protein>
    <submittedName>
        <fullName evidence="7">Molybdate ABC transporter substrate-binding protein</fullName>
    </submittedName>
</protein>
<evidence type="ECO:0000256" key="2">
    <source>
        <dbReference type="ARBA" id="ARBA00022505"/>
    </source>
</evidence>
<proteinExistence type="inferred from homology"/>
<keyword evidence="8" id="KW-1185">Reference proteome</keyword>
<dbReference type="Pfam" id="PF13531">
    <property type="entry name" value="SBP_bac_11"/>
    <property type="match status" value="1"/>
</dbReference>
<dbReference type="NCBIfam" id="TIGR01256">
    <property type="entry name" value="modA"/>
    <property type="match status" value="1"/>
</dbReference>
<evidence type="ECO:0000313" key="8">
    <source>
        <dbReference type="Proteomes" id="UP000317371"/>
    </source>
</evidence>
<dbReference type="EMBL" id="VIGC01000039">
    <property type="protein sequence ID" value="TQE93488.1"/>
    <property type="molecule type" value="Genomic_DNA"/>
</dbReference>
<dbReference type="GO" id="GO:1901359">
    <property type="term" value="F:tungstate binding"/>
    <property type="evidence" value="ECO:0007669"/>
    <property type="project" value="UniProtKB-ARBA"/>
</dbReference>
<name>A0A540V9R3_9CHLR</name>
<dbReference type="RefSeq" id="WP_141612190.1">
    <property type="nucleotide sequence ID" value="NZ_VIGC02000039.1"/>
</dbReference>
<evidence type="ECO:0000256" key="5">
    <source>
        <dbReference type="PIRSR" id="PIRSR004846-1"/>
    </source>
</evidence>
<gene>
    <name evidence="7" type="primary">modA</name>
    <name evidence="7" type="ORF">FKZ61_21305</name>
</gene>
<dbReference type="PROSITE" id="PS51257">
    <property type="entry name" value="PROKAR_LIPOPROTEIN"/>
    <property type="match status" value="1"/>
</dbReference>
<comment type="similarity">
    <text evidence="1">Belongs to the bacterial solute-binding protein ModA family.</text>
</comment>
<dbReference type="FunCoup" id="A0A540V9R3">
    <property type="interactions" value="252"/>
</dbReference>
<dbReference type="Proteomes" id="UP000317371">
    <property type="component" value="Unassembled WGS sequence"/>
</dbReference>
<organism evidence="7 8">
    <name type="scientific">Litorilinea aerophila</name>
    <dbReference type="NCBI Taxonomy" id="1204385"/>
    <lineage>
        <taxon>Bacteria</taxon>
        <taxon>Bacillati</taxon>
        <taxon>Chloroflexota</taxon>
        <taxon>Caldilineae</taxon>
        <taxon>Caldilineales</taxon>
        <taxon>Caldilineaceae</taxon>
        <taxon>Litorilinea</taxon>
    </lineage>
</organism>